<protein>
    <submittedName>
        <fullName evidence="2">IS1595 family transposase</fullName>
    </submittedName>
</protein>
<evidence type="ECO:0000259" key="1">
    <source>
        <dbReference type="SMART" id="SM01126"/>
    </source>
</evidence>
<dbReference type="NCBIfam" id="NF033547">
    <property type="entry name" value="transpos_IS1595"/>
    <property type="match status" value="1"/>
</dbReference>
<dbReference type="InterPro" id="IPR053164">
    <property type="entry name" value="IS1016-like_transposase"/>
</dbReference>
<comment type="caution">
    <text evidence="2">The sequence shown here is derived from an EMBL/GenBank/DDBJ whole genome shotgun (WGS) entry which is preliminary data.</text>
</comment>
<reference evidence="2" key="1">
    <citation type="submission" date="2020-03" db="EMBL/GenBank/DDBJ databases">
        <title>Spirochaetal bacteria isolated from arthropods constitute a novel genus Entomospira genus novum within the order Spirochaetales.</title>
        <authorList>
            <person name="Grana-Miraglia L."/>
            <person name="Sikutova S."/>
            <person name="Fingerle V."/>
            <person name="Sing A."/>
            <person name="Castillo-Ramirez S."/>
            <person name="Margos G."/>
            <person name="Rudolf I."/>
        </authorList>
    </citation>
    <scope>NUCLEOTIDE SEQUENCE</scope>
    <source>
        <strain evidence="2">BR149</strain>
    </source>
</reference>
<dbReference type="Pfam" id="PF12760">
    <property type="entry name" value="Zn_ribbon_IS1595"/>
    <property type="match status" value="1"/>
</dbReference>
<dbReference type="EMBL" id="JAATLM010000003">
    <property type="protein sequence ID" value="NIZ70201.1"/>
    <property type="molecule type" value="Genomic_DNA"/>
</dbReference>
<dbReference type="PANTHER" id="PTHR47163:SF2">
    <property type="entry name" value="SI:DKEY-17M8.2"/>
    <property type="match status" value="1"/>
</dbReference>
<name>A0A968GI10_9SPIO</name>
<keyword evidence="3" id="KW-1185">Reference proteome</keyword>
<dbReference type="AlphaFoldDB" id="A0A968GI10"/>
<accession>A0A968GI10</accession>
<evidence type="ECO:0000313" key="2">
    <source>
        <dbReference type="EMBL" id="NIZ70201.1"/>
    </source>
</evidence>
<dbReference type="RefSeq" id="WP_167696516.1">
    <property type="nucleotide sequence ID" value="NZ_CP118183.1"/>
</dbReference>
<dbReference type="Pfam" id="PF12762">
    <property type="entry name" value="DDE_Tnp_IS1595"/>
    <property type="match status" value="1"/>
</dbReference>
<feature type="domain" description="ISXO2-like transposase" evidence="1">
    <location>
        <begin position="125"/>
        <end position="272"/>
    </location>
</feature>
<dbReference type="Proteomes" id="UP000778951">
    <property type="component" value="Unassembled WGS sequence"/>
</dbReference>
<gene>
    <name evidence="2" type="ORF">HCT48_08265</name>
</gene>
<dbReference type="PANTHER" id="PTHR47163">
    <property type="entry name" value="DDE_TNP_IS1595 DOMAIN-CONTAINING PROTEIN"/>
    <property type="match status" value="1"/>
</dbReference>
<dbReference type="SMART" id="SM01126">
    <property type="entry name" value="DDE_Tnp_IS1595"/>
    <property type="match status" value="1"/>
</dbReference>
<dbReference type="InterPro" id="IPR024445">
    <property type="entry name" value="Tnp_ISXO2-like"/>
</dbReference>
<organism evidence="2 3">
    <name type="scientific">Entomospira culicis</name>
    <dbReference type="NCBI Taxonomy" id="2719989"/>
    <lineage>
        <taxon>Bacteria</taxon>
        <taxon>Pseudomonadati</taxon>
        <taxon>Spirochaetota</taxon>
        <taxon>Spirochaetia</taxon>
        <taxon>Spirochaetales</taxon>
        <taxon>Spirochaetaceae</taxon>
        <taxon>Entomospira</taxon>
    </lineage>
</organism>
<dbReference type="InterPro" id="IPR024442">
    <property type="entry name" value="Transposase_Zn_ribbon"/>
</dbReference>
<evidence type="ECO:0000313" key="3">
    <source>
        <dbReference type="Proteomes" id="UP000778951"/>
    </source>
</evidence>
<sequence length="303" mass="35183">MTEFKSVLDLITKLPTEKHCRDYLANIRWGDTPICPYCNHNHCYTLKDSRYKCAKCRTPFTVKVGTIFENSKLPLQKWLIAYYLLSCSSKGISSVSLAKQIGVRQPTAWFMLHRIREAMTAQPETLDGIVEIDETYVGGKEANKHESKKLKQGRGSVGKSAVVGMIQRGYAVQTFVVPNTQKRTLEPLIRRYVKETSLIMTDEYGAYNNLKEYYEGHYVVSHSKREFKRGIAYTNTIEGFWGLCKRAIIGVYHYISKKHLSRYMQDFSFRYNERECDATMMLNKILYYGIGKRLTYKQLVRGY</sequence>
<proteinExistence type="predicted"/>